<dbReference type="Gene3D" id="3.40.190.10">
    <property type="entry name" value="Periplasmic binding protein-like II"/>
    <property type="match status" value="1"/>
</dbReference>
<name>A0A2A6ZAA2_9FIRM</name>
<dbReference type="PANTHER" id="PTHR42928">
    <property type="entry name" value="TRICARBOXYLATE-BINDING PROTEIN"/>
    <property type="match status" value="1"/>
</dbReference>
<accession>A0A2A6ZAA2</accession>
<keyword evidence="2" id="KW-0732">Signal</keyword>
<dbReference type="PROSITE" id="PS51318">
    <property type="entry name" value="TAT"/>
    <property type="match status" value="1"/>
</dbReference>
<dbReference type="InterPro" id="IPR006311">
    <property type="entry name" value="TAT_signal"/>
</dbReference>
<dbReference type="InterPro" id="IPR042100">
    <property type="entry name" value="Bug_dom1"/>
</dbReference>
<comment type="similarity">
    <text evidence="1">Belongs to the UPF0065 (bug) family.</text>
</comment>
<evidence type="ECO:0000313" key="4">
    <source>
        <dbReference type="Proteomes" id="UP000220752"/>
    </source>
</evidence>
<comment type="caution">
    <text evidence="3">The sequence shown here is derived from an EMBL/GenBank/DDBJ whole genome shotgun (WGS) entry which is preliminary data.</text>
</comment>
<evidence type="ECO:0000256" key="1">
    <source>
        <dbReference type="ARBA" id="ARBA00006987"/>
    </source>
</evidence>
<dbReference type="AlphaFoldDB" id="A0A2A6ZAA2"/>
<dbReference type="Gene3D" id="3.40.190.150">
    <property type="entry name" value="Bordetella uptake gene, domain 1"/>
    <property type="match status" value="1"/>
</dbReference>
<dbReference type="InterPro" id="IPR005064">
    <property type="entry name" value="BUG"/>
</dbReference>
<dbReference type="InterPro" id="IPR019546">
    <property type="entry name" value="TAT_signal_bac_arc"/>
</dbReference>
<dbReference type="PROSITE" id="PS51257">
    <property type="entry name" value="PROKAR_LIPOPROTEIN"/>
    <property type="match status" value="1"/>
</dbReference>
<dbReference type="PIRSF" id="PIRSF017082">
    <property type="entry name" value="YflP"/>
    <property type="match status" value="1"/>
</dbReference>
<evidence type="ECO:0008006" key="5">
    <source>
        <dbReference type="Google" id="ProtNLM"/>
    </source>
</evidence>
<proteinExistence type="inferred from homology"/>
<reference evidence="3 4" key="1">
    <citation type="journal article" date="2017" name="Front. Microbiol.">
        <title>New Insights into the Diversity of the Genus Faecalibacterium.</title>
        <authorList>
            <person name="Benevides L."/>
            <person name="Burman S."/>
            <person name="Martin R."/>
            <person name="Robert V."/>
            <person name="Thomas M."/>
            <person name="Miquel S."/>
            <person name="Chain F."/>
            <person name="Sokol H."/>
            <person name="Bermudez-Humaran L.G."/>
            <person name="Morrison M."/>
            <person name="Langella P."/>
            <person name="Azevedo V.A."/>
            <person name="Chatel J.M."/>
            <person name="Soares S."/>
        </authorList>
    </citation>
    <scope>NUCLEOTIDE SEQUENCE [LARGE SCALE GENOMIC DNA]</scope>
    <source>
        <strain evidence="4">CNCM I-4540</strain>
    </source>
</reference>
<sequence length="353" mass="37063">MKKITRRSMLKGSAVAAAALALSACGGSSSSSSSASSASAAASAAADGIGFPKNETITLAVPGKAGGGSDLAIRYYSEGLNRIYGLKTTVTNYDSNTVGHQTVANAKPDGTTLTLATSSLNIQYITGNATVNPMTDFTLIACLQDNGFSTLAVPANAPYDDFQGFIDYAKSHPNELNAGMPAAGANTFLFGKLCSVLGIELNKVECASESDRLTNLAGGFIDIGVVGLGNAQEYSKAGKLKVIGTVAGDGITIDQYPAELPENYKTLQEQGFKDCYMLVYHYLMGPAGMDETMVKQMNAAMEEVVNDPTVHDGIAGIGHIPGWHDLEESEELHQKEYDELVNIAKNLGMYVQG</sequence>
<dbReference type="Proteomes" id="UP000220752">
    <property type="component" value="Unassembled WGS sequence"/>
</dbReference>
<feature type="chain" id="PRO_5039112244" description="Tripartite tricarboxylate transporter substrate binding protein" evidence="2">
    <location>
        <begin position="36"/>
        <end position="353"/>
    </location>
</feature>
<dbReference type="NCBIfam" id="TIGR01409">
    <property type="entry name" value="TAT_signal_seq"/>
    <property type="match status" value="1"/>
</dbReference>
<dbReference type="PANTHER" id="PTHR42928:SF5">
    <property type="entry name" value="BLR1237 PROTEIN"/>
    <property type="match status" value="1"/>
</dbReference>
<keyword evidence="4" id="KW-1185">Reference proteome</keyword>
<evidence type="ECO:0000256" key="2">
    <source>
        <dbReference type="SAM" id="SignalP"/>
    </source>
</evidence>
<organism evidence="3 4">
    <name type="scientific">Faecalibacterium langellae</name>
    <dbReference type="NCBI Taxonomy" id="3435293"/>
    <lineage>
        <taxon>Bacteria</taxon>
        <taxon>Bacillati</taxon>
        <taxon>Bacillota</taxon>
        <taxon>Clostridia</taxon>
        <taxon>Eubacteriales</taxon>
        <taxon>Oscillospiraceae</taxon>
        <taxon>Faecalibacterium</taxon>
    </lineage>
</organism>
<feature type="signal peptide" evidence="2">
    <location>
        <begin position="1"/>
        <end position="35"/>
    </location>
</feature>
<protein>
    <recommendedName>
        <fullName evidence="5">Tripartite tricarboxylate transporter substrate binding protein</fullName>
    </recommendedName>
</protein>
<dbReference type="CDD" id="cd07012">
    <property type="entry name" value="PBP2_Bug_TTT"/>
    <property type="match status" value="1"/>
</dbReference>
<evidence type="ECO:0000313" key="3">
    <source>
        <dbReference type="EMBL" id="PDX58303.1"/>
    </source>
</evidence>
<dbReference type="EMBL" id="NMTQ01000033">
    <property type="protein sequence ID" value="PDX58303.1"/>
    <property type="molecule type" value="Genomic_DNA"/>
</dbReference>
<gene>
    <name evidence="3" type="ORF">CGS46_09100</name>
</gene>
<dbReference type="Pfam" id="PF03401">
    <property type="entry name" value="TctC"/>
    <property type="match status" value="1"/>
</dbReference>
<dbReference type="Pfam" id="PF10518">
    <property type="entry name" value="TAT_signal"/>
    <property type="match status" value="1"/>
</dbReference>